<dbReference type="SMART" id="SM00774">
    <property type="entry name" value="WRKY"/>
    <property type="match status" value="1"/>
</dbReference>
<evidence type="ECO:0000313" key="8">
    <source>
        <dbReference type="Proteomes" id="UP000623129"/>
    </source>
</evidence>
<evidence type="ECO:0000256" key="1">
    <source>
        <dbReference type="ARBA" id="ARBA00004123"/>
    </source>
</evidence>
<dbReference type="GO" id="GO:0005634">
    <property type="term" value="C:nucleus"/>
    <property type="evidence" value="ECO:0007669"/>
    <property type="project" value="UniProtKB-SubCell"/>
</dbReference>
<dbReference type="OrthoDB" id="692077at2759"/>
<evidence type="ECO:0000256" key="2">
    <source>
        <dbReference type="ARBA" id="ARBA00023015"/>
    </source>
</evidence>
<evidence type="ECO:0000256" key="5">
    <source>
        <dbReference type="ARBA" id="ARBA00023242"/>
    </source>
</evidence>
<keyword evidence="8" id="KW-1185">Reference proteome</keyword>
<dbReference type="EMBL" id="SWLB01000017">
    <property type="protein sequence ID" value="KAF3327357.1"/>
    <property type="molecule type" value="Genomic_DNA"/>
</dbReference>
<dbReference type="Gene3D" id="2.20.25.80">
    <property type="entry name" value="WRKY domain"/>
    <property type="match status" value="1"/>
</dbReference>
<dbReference type="GO" id="GO:0003700">
    <property type="term" value="F:DNA-binding transcription factor activity"/>
    <property type="evidence" value="ECO:0007669"/>
    <property type="project" value="InterPro"/>
</dbReference>
<dbReference type="InterPro" id="IPR044810">
    <property type="entry name" value="WRKY_plant"/>
</dbReference>
<keyword evidence="4" id="KW-0804">Transcription</keyword>
<keyword evidence="2" id="KW-0805">Transcription regulation</keyword>
<accession>A0A833V7B9</accession>
<evidence type="ECO:0000313" key="7">
    <source>
        <dbReference type="EMBL" id="KAF3327357.1"/>
    </source>
</evidence>
<dbReference type="PANTHER" id="PTHR31282">
    <property type="entry name" value="WRKY TRANSCRIPTION FACTOR 21-RELATED"/>
    <property type="match status" value="1"/>
</dbReference>
<reference evidence="7" key="1">
    <citation type="submission" date="2020-01" db="EMBL/GenBank/DDBJ databases">
        <title>Genome sequence of Kobresia littledalei, the first chromosome-level genome in the family Cyperaceae.</title>
        <authorList>
            <person name="Qu G."/>
        </authorList>
    </citation>
    <scope>NUCLEOTIDE SEQUENCE</scope>
    <source>
        <strain evidence="7">C.B.Clarke</strain>
        <tissue evidence="7">Leaf</tissue>
    </source>
</reference>
<dbReference type="Proteomes" id="UP000623129">
    <property type="component" value="Unassembled WGS sequence"/>
</dbReference>
<gene>
    <name evidence="7" type="ORF">FCM35_KLT07475</name>
</gene>
<feature type="domain" description="WRKY" evidence="6">
    <location>
        <begin position="120"/>
        <end position="190"/>
    </location>
</feature>
<dbReference type="SUPFAM" id="SSF118290">
    <property type="entry name" value="WRKY DNA-binding domain"/>
    <property type="match status" value="1"/>
</dbReference>
<comment type="caution">
    <text evidence="7">The sequence shown here is derived from an EMBL/GenBank/DDBJ whole genome shotgun (WGS) entry which is preliminary data.</text>
</comment>
<keyword evidence="3" id="KW-0238">DNA-binding</keyword>
<dbReference type="GO" id="GO:0043565">
    <property type="term" value="F:sequence-specific DNA binding"/>
    <property type="evidence" value="ECO:0007669"/>
    <property type="project" value="InterPro"/>
</dbReference>
<comment type="subcellular location">
    <subcellularLocation>
        <location evidence="1">Nucleus</location>
    </subcellularLocation>
</comment>
<dbReference type="AlphaFoldDB" id="A0A833V7B9"/>
<sequence>MASFPNQDIVIREVGKAYDQIKKLQALLQFKSRKFGEDTLCMHELAQPLFQEALQGLNHSLSLMKSGMCKMEVKQEIMATESGASGCATLDSVLLNDYDHKIASKRGKRRRTENNSWTCTTTMPYDDGYLWRKYGDKKIGGTNFSRSYFRCTFKEEQGCLAKKLVQETTNNDQPNLFHVTYTNEHTCNSQIPVSPPVPVSQSDAYEQITKRDNCMAPNFMPPYLPDNGLMEALSNRCGTVQRSGEWDFETLMMELVGFDSSDAHLLLT</sequence>
<dbReference type="InterPro" id="IPR036576">
    <property type="entry name" value="WRKY_dom_sf"/>
</dbReference>
<proteinExistence type="predicted"/>
<evidence type="ECO:0000256" key="3">
    <source>
        <dbReference type="ARBA" id="ARBA00023125"/>
    </source>
</evidence>
<protein>
    <submittedName>
        <fullName evidence="7">WRKY transcription factor 55</fullName>
    </submittedName>
</protein>
<dbReference type="PROSITE" id="PS50811">
    <property type="entry name" value="WRKY"/>
    <property type="match status" value="1"/>
</dbReference>
<evidence type="ECO:0000259" key="6">
    <source>
        <dbReference type="PROSITE" id="PS50811"/>
    </source>
</evidence>
<evidence type="ECO:0000256" key="4">
    <source>
        <dbReference type="ARBA" id="ARBA00023163"/>
    </source>
</evidence>
<dbReference type="Pfam" id="PF03106">
    <property type="entry name" value="WRKY"/>
    <property type="match status" value="1"/>
</dbReference>
<keyword evidence="5" id="KW-0539">Nucleus</keyword>
<dbReference type="InterPro" id="IPR003657">
    <property type="entry name" value="WRKY_dom"/>
</dbReference>
<name>A0A833V7B9_9POAL</name>
<organism evidence="7 8">
    <name type="scientific">Carex littledalei</name>
    <dbReference type="NCBI Taxonomy" id="544730"/>
    <lineage>
        <taxon>Eukaryota</taxon>
        <taxon>Viridiplantae</taxon>
        <taxon>Streptophyta</taxon>
        <taxon>Embryophyta</taxon>
        <taxon>Tracheophyta</taxon>
        <taxon>Spermatophyta</taxon>
        <taxon>Magnoliopsida</taxon>
        <taxon>Liliopsida</taxon>
        <taxon>Poales</taxon>
        <taxon>Cyperaceae</taxon>
        <taxon>Cyperoideae</taxon>
        <taxon>Cariceae</taxon>
        <taxon>Carex</taxon>
        <taxon>Carex subgen. Euthyceras</taxon>
    </lineage>
</organism>